<evidence type="ECO:0000313" key="1">
    <source>
        <dbReference type="EMBL" id="CAH4029630.1"/>
    </source>
</evidence>
<dbReference type="AlphaFoldDB" id="A0A9P0TJQ5"/>
<evidence type="ECO:0000313" key="2">
    <source>
        <dbReference type="Proteomes" id="UP001152562"/>
    </source>
</evidence>
<proteinExistence type="predicted"/>
<name>A0A9P0TJQ5_PIEBR</name>
<gene>
    <name evidence="1" type="ORF">PIBRA_LOCUS6366</name>
</gene>
<keyword evidence="2" id="KW-1185">Reference proteome</keyword>
<sequence length="168" mass="18791">MFARCFTIRSYFKVRSGARGGGDRRAQRTHAVWVGYASAGERTLSRSTAVVAQHFAPLRVLRHSLYLYVVSPLLLTRSESRERLVRGERWEQGPARSLLTAPLRRSHRSPSLLKFKVGTARAAAQCEGVRPAHRSSALFTIAMLVRRFAVGHESSMFTHSARSNVAAR</sequence>
<dbReference type="Proteomes" id="UP001152562">
    <property type="component" value="Unassembled WGS sequence"/>
</dbReference>
<dbReference type="EMBL" id="CALOZG010000009">
    <property type="protein sequence ID" value="CAH4029630.1"/>
    <property type="molecule type" value="Genomic_DNA"/>
</dbReference>
<comment type="caution">
    <text evidence="1">The sequence shown here is derived from an EMBL/GenBank/DDBJ whole genome shotgun (WGS) entry which is preliminary data.</text>
</comment>
<reference evidence="1" key="1">
    <citation type="submission" date="2022-05" db="EMBL/GenBank/DDBJ databases">
        <authorList>
            <person name="Okamura Y."/>
        </authorList>
    </citation>
    <scope>NUCLEOTIDE SEQUENCE</scope>
</reference>
<accession>A0A9P0TJQ5</accession>
<protein>
    <submittedName>
        <fullName evidence="1">Uncharacterized protein</fullName>
    </submittedName>
</protein>
<organism evidence="1 2">
    <name type="scientific">Pieris brassicae</name>
    <name type="common">White butterfly</name>
    <name type="synonym">Large white butterfly</name>
    <dbReference type="NCBI Taxonomy" id="7116"/>
    <lineage>
        <taxon>Eukaryota</taxon>
        <taxon>Metazoa</taxon>
        <taxon>Ecdysozoa</taxon>
        <taxon>Arthropoda</taxon>
        <taxon>Hexapoda</taxon>
        <taxon>Insecta</taxon>
        <taxon>Pterygota</taxon>
        <taxon>Neoptera</taxon>
        <taxon>Endopterygota</taxon>
        <taxon>Lepidoptera</taxon>
        <taxon>Glossata</taxon>
        <taxon>Ditrysia</taxon>
        <taxon>Papilionoidea</taxon>
        <taxon>Pieridae</taxon>
        <taxon>Pierinae</taxon>
        <taxon>Pieris</taxon>
    </lineage>
</organism>